<feature type="signal peptide" evidence="6">
    <location>
        <begin position="1"/>
        <end position="27"/>
    </location>
</feature>
<evidence type="ECO:0000313" key="9">
    <source>
        <dbReference type="Proteomes" id="UP001291309"/>
    </source>
</evidence>
<feature type="active site" description="Charge relay system" evidence="5">
    <location>
        <position position="955"/>
    </location>
</feature>
<evidence type="ECO:0000256" key="5">
    <source>
        <dbReference type="PROSITE-ProRule" id="PRU01240"/>
    </source>
</evidence>
<gene>
    <name evidence="8" type="ORF">SYV04_18215</name>
</gene>
<dbReference type="Gene3D" id="2.60.40.10">
    <property type="entry name" value="Immunoglobulins"/>
    <property type="match status" value="4"/>
</dbReference>
<dbReference type="PROSITE" id="PS00138">
    <property type="entry name" value="SUBTILASE_SER"/>
    <property type="match status" value="1"/>
</dbReference>
<dbReference type="Proteomes" id="UP001291309">
    <property type="component" value="Unassembled WGS sequence"/>
</dbReference>
<evidence type="ECO:0000256" key="2">
    <source>
        <dbReference type="ARBA" id="ARBA00022670"/>
    </source>
</evidence>
<keyword evidence="6" id="KW-0732">Signal</keyword>
<dbReference type="InterPro" id="IPR050131">
    <property type="entry name" value="Peptidase_S8_subtilisin-like"/>
</dbReference>
<keyword evidence="4 5" id="KW-0720">Serine protease</keyword>
<feature type="active site" description="Charge relay system" evidence="5">
    <location>
        <position position="1153"/>
    </location>
</feature>
<proteinExistence type="inferred from homology"/>
<dbReference type="InterPro" id="IPR013783">
    <property type="entry name" value="Ig-like_fold"/>
</dbReference>
<protein>
    <submittedName>
        <fullName evidence="8">Ig-like domain-containing protein</fullName>
    </submittedName>
</protein>
<dbReference type="PROSITE" id="PS51892">
    <property type="entry name" value="SUBTILASE"/>
    <property type="match status" value="1"/>
</dbReference>
<dbReference type="Gene3D" id="2.60.120.260">
    <property type="entry name" value="Galactose-binding domain-like"/>
    <property type="match status" value="3"/>
</dbReference>
<dbReference type="SMART" id="SM00089">
    <property type="entry name" value="PKD"/>
    <property type="match status" value="2"/>
</dbReference>
<feature type="domain" description="PKD/Chitinase" evidence="7">
    <location>
        <begin position="794"/>
        <end position="927"/>
    </location>
</feature>
<sequence length="1443" mass="151998">MPASLPWRVAKHVTLAALVLSAAVAAAQSPAVVNNSFEAPRLNPGQYAEPSPEGYGWKTVGPVALVRNGVLAETAPMGHQWLRIRPKGAITQEVQLQPGTYTLSLLAMQGPGNNPALSLQARIGAFNAGVRTPEASLGKVTFSPVTITTAGTYSVRIENTEASNMQQALLVDHVQLNRQGTNTLPVVELTYPAHGQSIVSAFTYLRATPNDGDGTITKVDFYNGATRIGTATSWPWVHANLYVAPGTYSITAVAFDSSGASTTSSPVIFTVGAGGTAPFVRNNNFESIWVGEGNTRSYAPYEWTLSASEAGTTTNQHSSSAGVPTGEGNHAAYLQSMSYNYGGPASISQYVQLPPGTYGVSFRAAQNSSVMTLRVLFNNTQLASIAPGTAFRPFGTSAFTVPSTGNYSLQFSATSSLPQYDGFRAYVDDVRIGPAGPPTIQLTAPASGQSFQAPLALTLVADANDYDGTLSQVEFFHGATSLGVAPYPYSLDWLNVPPGTYSITSRVTDASGLSTVSAPVVVTVQAPAVPAFFNAGFERVHQFGGYSRVMEANGWQSSAQPSAMIVGNTNVYTGSGPVAPEGMQTLLLNGSGWASQGVYFPAGSYTLSLKAAQKQYGFTSNLTFRVLVDGVEAGRFTPPNFAYTGFTTYAFSVATAGVHTIRIEGTNPAASGFSYLSIDDLLINALPANEPPVVSWVSPPDGSSFPHPGSVLLEASASDSDGTIQSVEFLDGSTSLGPATFHPATGTYRLTWAPPQAGSYTLHARAVDNGMASTRTATARTVTFTPTNTAPSVVLTFPLNNALLPFGPVTLTATASDPDGTITGVSFWSNGTLLGAGRLQAGTYRFPFFFSEGGTYSLQAKATDNAGATTASAPVTVTAASGPAPTYTNTRWPTDVEGAGDLIPWGVQAVGGPVTSTQQVTTYVVDSGVQDMPGRLNLIGKTGVTGWMDPPCYVHGTHVAGTIGAMESPSGSPGQRVVGVLSGAKLRSVTRVKYQDYTRCLGANGSLVEALDLVKADILAQPEPRRVAVVNLSLDFEGSSASELIALRAKILELATPAGAYPGAFIAEAAGNQNSNSCEYSYGSLDPLDGIMLVGAVDENGQRVVPLNGTGGFHGIFQGTQPGSNTCADVWAPGKYVKSLGLDGNVAMMSGTSMAAPHVAAVAVHLAEAYGLETPQQIEQAVRAFSFPMPGTGLPVPNTRRRVATAAPSVEFSVNGRAVRADTLKSKDDPTPLFPLVLGVPSFSRYTDDPAFAFRYQSLGASSCLLKGFVNDAFWYEYSDLEHDWGPVNTLGPSTYRWELRCVSANGTATETRAGATVYPVPQVRWFVNDTEIPNGQWFTPPTITTGERFHLRYDGEHVSSCKVQTSQNGLVYPPQAFIPIWESDGNTADAWSYSPSWPHTSYDFYEATVAIPPGTYRWAVECLGMDGARQVSSTIHATITAQ</sequence>
<dbReference type="Pfam" id="PF17957">
    <property type="entry name" value="Big_7"/>
    <property type="match status" value="4"/>
</dbReference>
<evidence type="ECO:0000256" key="4">
    <source>
        <dbReference type="ARBA" id="ARBA00022825"/>
    </source>
</evidence>
<evidence type="ECO:0000256" key="6">
    <source>
        <dbReference type="SAM" id="SignalP"/>
    </source>
</evidence>
<comment type="caution">
    <text evidence="8">The sequence shown here is derived from an EMBL/GenBank/DDBJ whole genome shotgun (WGS) entry which is preliminary data.</text>
</comment>
<dbReference type="PRINTS" id="PR00723">
    <property type="entry name" value="SUBTILISIN"/>
</dbReference>
<dbReference type="InterPro" id="IPR015500">
    <property type="entry name" value="Peptidase_S8_subtilisin-rel"/>
</dbReference>
<feature type="chain" id="PRO_5047416143" evidence="6">
    <location>
        <begin position="28"/>
        <end position="1443"/>
    </location>
</feature>
<keyword evidence="9" id="KW-1185">Reference proteome</keyword>
<feature type="active site" description="Charge relay system" evidence="5">
    <location>
        <position position="926"/>
    </location>
</feature>
<dbReference type="PANTHER" id="PTHR43806:SF11">
    <property type="entry name" value="CEREVISIN-RELATED"/>
    <property type="match status" value="1"/>
</dbReference>
<name>A0ABU5H4F6_9BACT</name>
<dbReference type="SUPFAM" id="SSF52743">
    <property type="entry name" value="Subtilisin-like"/>
    <property type="match status" value="1"/>
</dbReference>
<dbReference type="PANTHER" id="PTHR43806">
    <property type="entry name" value="PEPTIDASE S8"/>
    <property type="match status" value="1"/>
</dbReference>
<feature type="domain" description="PKD/Chitinase" evidence="7">
    <location>
        <begin position="693"/>
        <end position="784"/>
    </location>
</feature>
<evidence type="ECO:0000256" key="3">
    <source>
        <dbReference type="ARBA" id="ARBA00022801"/>
    </source>
</evidence>
<dbReference type="RefSeq" id="WP_321547091.1">
    <property type="nucleotide sequence ID" value="NZ_JAXIVS010000006.1"/>
</dbReference>
<dbReference type="InterPro" id="IPR022398">
    <property type="entry name" value="Peptidase_S8_His-AS"/>
</dbReference>
<evidence type="ECO:0000256" key="1">
    <source>
        <dbReference type="ARBA" id="ARBA00011073"/>
    </source>
</evidence>
<dbReference type="InterPro" id="IPR022409">
    <property type="entry name" value="PKD/Chitinase_dom"/>
</dbReference>
<comment type="similarity">
    <text evidence="1 5">Belongs to the peptidase S8 family.</text>
</comment>
<dbReference type="EMBL" id="JAXIVS010000006">
    <property type="protein sequence ID" value="MDY7228362.1"/>
    <property type="molecule type" value="Genomic_DNA"/>
</dbReference>
<evidence type="ECO:0000313" key="8">
    <source>
        <dbReference type="EMBL" id="MDY7228362.1"/>
    </source>
</evidence>
<accession>A0ABU5H4F6</accession>
<dbReference type="InterPro" id="IPR023828">
    <property type="entry name" value="Peptidase_S8_Ser-AS"/>
</dbReference>
<dbReference type="InterPro" id="IPR036852">
    <property type="entry name" value="Peptidase_S8/S53_dom_sf"/>
</dbReference>
<organism evidence="8 9">
    <name type="scientific">Hyalangium rubrum</name>
    <dbReference type="NCBI Taxonomy" id="3103134"/>
    <lineage>
        <taxon>Bacteria</taxon>
        <taxon>Pseudomonadati</taxon>
        <taxon>Myxococcota</taxon>
        <taxon>Myxococcia</taxon>
        <taxon>Myxococcales</taxon>
        <taxon>Cystobacterineae</taxon>
        <taxon>Archangiaceae</taxon>
        <taxon>Hyalangium</taxon>
    </lineage>
</organism>
<evidence type="ECO:0000259" key="7">
    <source>
        <dbReference type="SMART" id="SM00089"/>
    </source>
</evidence>
<dbReference type="PROSITE" id="PS00137">
    <property type="entry name" value="SUBTILASE_HIS"/>
    <property type="match status" value="1"/>
</dbReference>
<dbReference type="InterPro" id="IPR000209">
    <property type="entry name" value="Peptidase_S8/S53_dom"/>
</dbReference>
<dbReference type="Pfam" id="PF00082">
    <property type="entry name" value="Peptidase_S8"/>
    <property type="match status" value="1"/>
</dbReference>
<keyword evidence="2 5" id="KW-0645">Protease</keyword>
<keyword evidence="3 5" id="KW-0378">Hydrolase</keyword>
<reference evidence="8 9" key="1">
    <citation type="submission" date="2023-12" db="EMBL/GenBank/DDBJ databases">
        <title>the genome sequence of Hyalangium sp. s54d21.</title>
        <authorList>
            <person name="Zhang X."/>
        </authorList>
    </citation>
    <scope>NUCLEOTIDE SEQUENCE [LARGE SCALE GENOMIC DNA]</scope>
    <source>
        <strain evidence="9">s54d21</strain>
    </source>
</reference>
<dbReference type="Gene3D" id="3.40.50.200">
    <property type="entry name" value="Peptidase S8/S53 domain"/>
    <property type="match status" value="1"/>
</dbReference>